<comment type="caution">
    <text evidence="3">The sequence shown here is derived from an EMBL/GenBank/DDBJ whole genome shotgun (WGS) entry which is preliminary data.</text>
</comment>
<dbReference type="EMBL" id="BLAH01000086">
    <property type="protein sequence ID" value="GES37460.1"/>
    <property type="molecule type" value="Genomic_DNA"/>
</dbReference>
<accession>A0ABQ0YM27</accession>
<dbReference type="Pfam" id="PF20408">
    <property type="entry name" value="Abhydrolase_11"/>
    <property type="match status" value="1"/>
</dbReference>
<dbReference type="Gene3D" id="3.40.50.1820">
    <property type="entry name" value="alpha/beta hydrolase"/>
    <property type="match status" value="1"/>
</dbReference>
<dbReference type="InterPro" id="IPR046879">
    <property type="entry name" value="KANL3/Tex30_Abhydrolase"/>
</dbReference>
<evidence type="ECO:0000259" key="2">
    <source>
        <dbReference type="Pfam" id="PF20408"/>
    </source>
</evidence>
<gene>
    <name evidence="3" type="ORF">RAJCM14343_2714</name>
</gene>
<dbReference type="PANTHER" id="PTHR13136">
    <property type="entry name" value="TESTIS DEVELOPMENT PROTEIN PRTD"/>
    <property type="match status" value="1"/>
</dbReference>
<evidence type="ECO:0000256" key="1">
    <source>
        <dbReference type="SAM" id="MobiDB-lite"/>
    </source>
</evidence>
<proteinExistence type="predicted"/>
<protein>
    <recommendedName>
        <fullName evidence="2">KANL3/Tex30 alpha/beta hydrolase-like domain-containing protein</fullName>
    </recommendedName>
</protein>
<evidence type="ECO:0000313" key="3">
    <source>
        <dbReference type="EMBL" id="GES37460.1"/>
    </source>
</evidence>
<dbReference type="InterPro" id="IPR026555">
    <property type="entry name" value="NSL3/Tex30"/>
</dbReference>
<feature type="region of interest" description="Disordered" evidence="1">
    <location>
        <begin position="77"/>
        <end position="97"/>
    </location>
</feature>
<feature type="domain" description="KANL3/Tex30 alpha/beta hydrolase-like" evidence="2">
    <location>
        <begin position="39"/>
        <end position="210"/>
    </location>
</feature>
<reference evidence="3 4" key="1">
    <citation type="journal article" date="2018" name="Biodegradation">
        <title>1,4-Dioxane degradation characteristics of Rhodococcus aetherivorans JCM 14343.</title>
        <authorList>
            <person name="Inoue D."/>
            <person name="Tsunoda T."/>
            <person name="Yamamoto N."/>
            <person name="Ike M."/>
            <person name="Sei K."/>
        </authorList>
    </citation>
    <scope>NUCLEOTIDE SEQUENCE [LARGE SCALE GENOMIC DNA]</scope>
    <source>
        <strain evidence="3 4">JCM 14343</strain>
    </source>
</reference>
<dbReference type="RefSeq" id="WP_043797712.1">
    <property type="nucleotide sequence ID" value="NZ_BAAAYP010000042.1"/>
</dbReference>
<name>A0ABQ0YM27_9NOCA</name>
<dbReference type="Proteomes" id="UP000325466">
    <property type="component" value="Unassembled WGS sequence"/>
</dbReference>
<dbReference type="PANTHER" id="PTHR13136:SF11">
    <property type="entry name" value="TESTIS-EXPRESSED PROTEIN 30"/>
    <property type="match status" value="1"/>
</dbReference>
<dbReference type="SUPFAM" id="SSF53474">
    <property type="entry name" value="alpha/beta-Hydrolases"/>
    <property type="match status" value="1"/>
</dbReference>
<dbReference type="InterPro" id="IPR029058">
    <property type="entry name" value="AB_hydrolase_fold"/>
</dbReference>
<evidence type="ECO:0000313" key="4">
    <source>
        <dbReference type="Proteomes" id="UP000325466"/>
    </source>
</evidence>
<keyword evidence="4" id="KW-1185">Reference proteome</keyword>
<organism evidence="3 4">
    <name type="scientific">Rhodococcus aetherivorans</name>
    <dbReference type="NCBI Taxonomy" id="191292"/>
    <lineage>
        <taxon>Bacteria</taxon>
        <taxon>Bacillati</taxon>
        <taxon>Actinomycetota</taxon>
        <taxon>Actinomycetes</taxon>
        <taxon>Mycobacteriales</taxon>
        <taxon>Nocardiaceae</taxon>
        <taxon>Rhodococcus</taxon>
    </lineage>
</organism>
<sequence>MAHGAASASGYRGPVTTEDLDDDSVHGVLHHPAGVPRGAVALTHGAGGNCDAAILRQVCNAFADAGFLALRFDLPFRRRRPKGPPQPSRAAEDRAGIAAAAESMRARASGPLVLGGVSYGGRQTSMLAAEQPDVADALVLLSYPLHPPGKPGKARTEHLPSLTVPTVFAHGDRDPFGSLDEMRAALTLIPAPVVLVPVTGAAHDLGKAKTDPALPIVHAVSGLLSDTASRP</sequence>